<feature type="compositionally biased region" description="Basic and acidic residues" evidence="4">
    <location>
        <begin position="409"/>
        <end position="433"/>
    </location>
</feature>
<dbReference type="InterPro" id="IPR000719">
    <property type="entry name" value="Prot_kinase_dom"/>
</dbReference>
<evidence type="ECO:0000259" key="5">
    <source>
        <dbReference type="PROSITE" id="PS50011"/>
    </source>
</evidence>
<keyword evidence="7" id="KW-1185">Reference proteome</keyword>
<protein>
    <recommendedName>
        <fullName evidence="5">Protein kinase domain-containing protein</fullName>
    </recommendedName>
</protein>
<dbReference type="Gene3D" id="3.30.200.20">
    <property type="entry name" value="Phosphorylase Kinase, domain 1"/>
    <property type="match status" value="1"/>
</dbReference>
<proteinExistence type="inferred from homology"/>
<dbReference type="OrthoDB" id="248923at2759"/>
<evidence type="ECO:0000256" key="2">
    <source>
        <dbReference type="PROSITE-ProRule" id="PRU10141"/>
    </source>
</evidence>
<dbReference type="GO" id="GO:0005524">
    <property type="term" value="F:ATP binding"/>
    <property type="evidence" value="ECO:0007669"/>
    <property type="project" value="UniProtKB-UniRule"/>
</dbReference>
<dbReference type="EMBL" id="BNJQ01000019">
    <property type="protein sequence ID" value="GHP08190.1"/>
    <property type="molecule type" value="Genomic_DNA"/>
</dbReference>
<feature type="compositionally biased region" description="Polar residues" evidence="4">
    <location>
        <begin position="601"/>
        <end position="616"/>
    </location>
</feature>
<feature type="compositionally biased region" description="Polar residues" evidence="4">
    <location>
        <begin position="1"/>
        <end position="11"/>
    </location>
</feature>
<organism evidence="6 7">
    <name type="scientific">Pycnococcus provasolii</name>
    <dbReference type="NCBI Taxonomy" id="41880"/>
    <lineage>
        <taxon>Eukaryota</taxon>
        <taxon>Viridiplantae</taxon>
        <taxon>Chlorophyta</taxon>
        <taxon>Pseudoscourfieldiophyceae</taxon>
        <taxon>Pseudoscourfieldiales</taxon>
        <taxon>Pycnococcaceae</taxon>
        <taxon>Pycnococcus</taxon>
    </lineage>
</organism>
<feature type="region of interest" description="Disordered" evidence="4">
    <location>
        <begin position="1"/>
        <end position="23"/>
    </location>
</feature>
<evidence type="ECO:0000256" key="1">
    <source>
        <dbReference type="ARBA" id="ARBA00008874"/>
    </source>
</evidence>
<dbReference type="FunFam" id="1.10.510.10:FF:000947">
    <property type="entry name" value="serine/threonine-protein kinase OSR1"/>
    <property type="match status" value="1"/>
</dbReference>
<dbReference type="PROSITE" id="PS00107">
    <property type="entry name" value="PROTEIN_KINASE_ATP"/>
    <property type="match status" value="1"/>
</dbReference>
<keyword evidence="2" id="KW-0067">ATP-binding</keyword>
<dbReference type="GO" id="GO:0004672">
    <property type="term" value="F:protein kinase activity"/>
    <property type="evidence" value="ECO:0007669"/>
    <property type="project" value="InterPro"/>
</dbReference>
<feature type="coiled-coil region" evidence="3">
    <location>
        <begin position="690"/>
        <end position="741"/>
    </location>
</feature>
<keyword evidence="3" id="KW-0175">Coiled coil</keyword>
<feature type="region of interest" description="Disordered" evidence="4">
    <location>
        <begin position="365"/>
        <end position="387"/>
    </location>
</feature>
<feature type="compositionally biased region" description="Low complexity" evidence="4">
    <location>
        <begin position="556"/>
        <end position="568"/>
    </location>
</feature>
<sequence>MASSPATLSPRSGSMGSAVSGGGDVHHNPSLEWNEFPCFPSSYFVLEEIGTGATAAVYRAKITDSASKFFNEIVAIKFVDLENVSSSLEEIQQETLVMRSLVHPNVVPLYVSFVGPGPAPPAKPESGDAEPSPKQAPKGHFLWMVMPYIAGGSVLNIMRWGHSEGLDEPQLIAIIRDTLKALVYLHRDGKVHRDVKAGNLLVTADGTVRLADFGVASPLRKDAESWGTVMGSAAGKAKPQQSGLTTPQAQRNTFVGTPCWMAPEVMEQVHGYNTSADIWSLGITALELAHGKAPFAKYPPMKVMLMTLQNDPPALDSEADKKRFSKALRDVVDECLQKDPSKRPTAAKLLEKPLFQIKGDTPAAAKKAAASAPPAGDSLDPSPVRTPAAVAAAAQLAKTLVEPLPSLPERVRRMREREGRSMALAEAKRREEGGGGGSAEDAKGKGGSSSPAKGISGWNFDVVGIKAEAARQDQDAAASLGSIPEGVPSVPGAQNIPQVGKLRKPPQQRGRFALYDDDDDAPPLEGESPPRVSRQMTSSSAGVSSGMAQAWAQGTPQHAQQQQQQQKPPHQPKVVEKGRFLVVEETDEEAASSDQKKPALKTSTSLKNVGNESNKVPSRPLSPCSSSSEDFLHENSAAGRAGGSTHGGVALTHAVDSVRAKSFGRDEVKLAEEERIVAERITRNPAVQAMLDLDKLVRKLAEENARLRLRNVELERRLNALENAQQEREEALSQIENSDDDD</sequence>
<dbReference type="SMART" id="SM00220">
    <property type="entry name" value="S_TKc"/>
    <property type="match status" value="1"/>
</dbReference>
<dbReference type="Gene3D" id="1.10.510.10">
    <property type="entry name" value="Transferase(Phosphotransferase) domain 1"/>
    <property type="match status" value="1"/>
</dbReference>
<evidence type="ECO:0000256" key="3">
    <source>
        <dbReference type="SAM" id="Coils"/>
    </source>
</evidence>
<keyword evidence="2" id="KW-0547">Nucleotide-binding</keyword>
<comment type="similarity">
    <text evidence="1">Belongs to the protein kinase superfamily. STE Ser/Thr protein kinase family. STE20 subfamily.</text>
</comment>
<gene>
    <name evidence="6" type="ORF">PPROV_000693100</name>
</gene>
<accession>A0A830HQY4</accession>
<feature type="compositionally biased region" description="Low complexity" evidence="4">
    <location>
        <begin position="617"/>
        <end position="628"/>
    </location>
</feature>
<dbReference type="PROSITE" id="PS50011">
    <property type="entry name" value="PROTEIN_KINASE_DOM"/>
    <property type="match status" value="1"/>
</dbReference>
<feature type="compositionally biased region" description="Low complexity" evidence="4">
    <location>
        <begin position="448"/>
        <end position="457"/>
    </location>
</feature>
<dbReference type="GO" id="GO:0043539">
    <property type="term" value="F:protein serine/threonine kinase activator activity"/>
    <property type="evidence" value="ECO:0007669"/>
    <property type="project" value="InterPro"/>
</dbReference>
<dbReference type="PANTHER" id="PTHR48014:SF21">
    <property type="entry name" value="SERINE_THREONINE-PROTEIN KINASE FRAY2"/>
    <property type="match status" value="1"/>
</dbReference>
<dbReference type="InterPro" id="IPR047173">
    <property type="entry name" value="STRAD_A/B-like"/>
</dbReference>
<reference evidence="6" key="1">
    <citation type="submission" date="2020-10" db="EMBL/GenBank/DDBJ databases">
        <title>Unveiling of a novel bifunctional photoreceptor, Dualchrome1, isolated from a cosmopolitan green alga.</title>
        <authorList>
            <person name="Suzuki S."/>
            <person name="Kawachi M."/>
        </authorList>
    </citation>
    <scope>NUCLEOTIDE SEQUENCE</scope>
    <source>
        <strain evidence="6">NIES 2893</strain>
    </source>
</reference>
<evidence type="ECO:0000313" key="7">
    <source>
        <dbReference type="Proteomes" id="UP000660262"/>
    </source>
</evidence>
<comment type="caution">
    <text evidence="6">The sequence shown here is derived from an EMBL/GenBank/DDBJ whole genome shotgun (WGS) entry which is preliminary data.</text>
</comment>
<feature type="binding site" evidence="2">
    <location>
        <position position="77"/>
    </location>
    <ligand>
        <name>ATP</name>
        <dbReference type="ChEBI" id="CHEBI:30616"/>
    </ligand>
</feature>
<dbReference type="InterPro" id="IPR011009">
    <property type="entry name" value="Kinase-like_dom_sf"/>
</dbReference>
<feature type="region of interest" description="Disordered" evidence="4">
    <location>
        <begin position="408"/>
        <end position="457"/>
    </location>
</feature>
<evidence type="ECO:0000313" key="6">
    <source>
        <dbReference type="EMBL" id="GHP08190.1"/>
    </source>
</evidence>
<dbReference type="SUPFAM" id="SSF56112">
    <property type="entry name" value="Protein kinase-like (PK-like)"/>
    <property type="match status" value="1"/>
</dbReference>
<feature type="region of interest" description="Disordered" evidence="4">
    <location>
        <begin position="471"/>
        <end position="630"/>
    </location>
</feature>
<dbReference type="InterPro" id="IPR017441">
    <property type="entry name" value="Protein_kinase_ATP_BS"/>
</dbReference>
<feature type="domain" description="Protein kinase" evidence="5">
    <location>
        <begin position="43"/>
        <end position="355"/>
    </location>
</feature>
<dbReference type="Pfam" id="PF00069">
    <property type="entry name" value="Pkinase"/>
    <property type="match status" value="1"/>
</dbReference>
<evidence type="ECO:0000256" key="4">
    <source>
        <dbReference type="SAM" id="MobiDB-lite"/>
    </source>
</evidence>
<dbReference type="AlphaFoldDB" id="A0A830HQY4"/>
<dbReference type="PANTHER" id="PTHR48014">
    <property type="entry name" value="SERINE/THREONINE-PROTEIN KINASE FRAY2"/>
    <property type="match status" value="1"/>
</dbReference>
<feature type="compositionally biased region" description="Polar residues" evidence="4">
    <location>
        <begin position="534"/>
        <end position="555"/>
    </location>
</feature>
<dbReference type="Proteomes" id="UP000660262">
    <property type="component" value="Unassembled WGS sequence"/>
</dbReference>
<name>A0A830HQY4_9CHLO</name>